<accession>A0AAW2YLH9</accession>
<dbReference type="PANTHER" id="PTHR22847">
    <property type="entry name" value="WD40 REPEAT PROTEIN"/>
    <property type="match status" value="1"/>
</dbReference>
<evidence type="ECO:0000256" key="3">
    <source>
        <dbReference type="PROSITE-ProRule" id="PRU00221"/>
    </source>
</evidence>
<feature type="repeat" description="WD" evidence="3">
    <location>
        <begin position="254"/>
        <end position="286"/>
    </location>
</feature>
<dbReference type="PROSITE" id="PS00678">
    <property type="entry name" value="WD_REPEATS_1"/>
    <property type="match status" value="1"/>
</dbReference>
<dbReference type="SUPFAM" id="SSF50978">
    <property type="entry name" value="WD40 repeat-like"/>
    <property type="match status" value="1"/>
</dbReference>
<protein>
    <submittedName>
        <fullName evidence="4">Uncharacterized protein</fullName>
    </submittedName>
</protein>
<dbReference type="PANTHER" id="PTHR22847:SF745">
    <property type="entry name" value="F-BOX_WD REPEAT-CONTAINING PROTEIN 7"/>
    <property type="match status" value="1"/>
</dbReference>
<dbReference type="InterPro" id="IPR036322">
    <property type="entry name" value="WD40_repeat_dom_sf"/>
</dbReference>
<evidence type="ECO:0000313" key="5">
    <source>
        <dbReference type="Proteomes" id="UP001431209"/>
    </source>
</evidence>
<dbReference type="InterPro" id="IPR020472">
    <property type="entry name" value="WD40_PAC1"/>
</dbReference>
<keyword evidence="2" id="KW-0677">Repeat</keyword>
<dbReference type="AlphaFoldDB" id="A0AAW2YLH9"/>
<evidence type="ECO:0000256" key="1">
    <source>
        <dbReference type="ARBA" id="ARBA00022574"/>
    </source>
</evidence>
<evidence type="ECO:0000313" key="4">
    <source>
        <dbReference type="EMBL" id="KAL0477781.1"/>
    </source>
</evidence>
<reference evidence="4 5" key="1">
    <citation type="submission" date="2024-03" db="EMBL/GenBank/DDBJ databases">
        <title>The Acrasis kona genome and developmental transcriptomes reveal deep origins of eukaryotic multicellular pathways.</title>
        <authorList>
            <person name="Sheikh S."/>
            <person name="Fu C.-J."/>
            <person name="Brown M.W."/>
            <person name="Baldauf S.L."/>
        </authorList>
    </citation>
    <scope>NUCLEOTIDE SEQUENCE [LARGE SCALE GENOMIC DNA]</scope>
    <source>
        <strain evidence="4 5">ATCC MYA-3509</strain>
    </source>
</reference>
<keyword evidence="5" id="KW-1185">Reference proteome</keyword>
<dbReference type="Gene3D" id="2.130.10.10">
    <property type="entry name" value="YVTN repeat-like/Quinoprotein amine dehydrogenase"/>
    <property type="match status" value="2"/>
</dbReference>
<evidence type="ECO:0000256" key="2">
    <source>
        <dbReference type="ARBA" id="ARBA00022737"/>
    </source>
</evidence>
<feature type="repeat" description="WD" evidence="3">
    <location>
        <begin position="295"/>
        <end position="326"/>
    </location>
</feature>
<comment type="caution">
    <text evidence="4">The sequence shown here is derived from an EMBL/GenBank/DDBJ whole genome shotgun (WGS) entry which is preliminary data.</text>
</comment>
<dbReference type="GO" id="GO:1990234">
    <property type="term" value="C:transferase complex"/>
    <property type="evidence" value="ECO:0007669"/>
    <property type="project" value="UniProtKB-ARBA"/>
</dbReference>
<keyword evidence="1 3" id="KW-0853">WD repeat</keyword>
<dbReference type="PROSITE" id="PS50082">
    <property type="entry name" value="WD_REPEATS_2"/>
    <property type="match status" value="2"/>
</dbReference>
<dbReference type="InterPro" id="IPR001680">
    <property type="entry name" value="WD40_rpt"/>
</dbReference>
<sequence>MTNQQILSSALGGSALNRLKLQTTKPLGSLKCDNTIECRDRTYAIIPLDENTFLTSHHSNSLLHTWDVTNGGKKSSIGRRKDDFISVYDACLLPSGRIACASIEKGVKIFDLNDEVVVNEIKDLETPTISGHHTLRCFHYNGCDYILVISNDNSLKVVNVTTSGGQTEKTVQDQERIYCVEVLSDGCVVTGSDSNIKLWDIENNKCIILFEDAHYEGVLSLCLVSHNLLASGGGPEDCSVKVWDLKTKELVFTLQGHEGAVRHISLVGENTIASASDDKTVRFWDLLTGCEMFCIKEHRGPVKCVERVGDKIITGSNDETIKIWSF</sequence>
<dbReference type="Proteomes" id="UP001431209">
    <property type="component" value="Unassembled WGS sequence"/>
</dbReference>
<organism evidence="4 5">
    <name type="scientific">Acrasis kona</name>
    <dbReference type="NCBI Taxonomy" id="1008807"/>
    <lineage>
        <taxon>Eukaryota</taxon>
        <taxon>Discoba</taxon>
        <taxon>Heterolobosea</taxon>
        <taxon>Tetramitia</taxon>
        <taxon>Eutetramitia</taxon>
        <taxon>Acrasidae</taxon>
        <taxon>Acrasis</taxon>
    </lineage>
</organism>
<dbReference type="EMBL" id="JAOPGA020000237">
    <property type="protein sequence ID" value="KAL0477781.1"/>
    <property type="molecule type" value="Genomic_DNA"/>
</dbReference>
<dbReference type="InterPro" id="IPR015943">
    <property type="entry name" value="WD40/YVTN_repeat-like_dom_sf"/>
</dbReference>
<name>A0AAW2YLH9_9EUKA</name>
<dbReference type="InterPro" id="IPR019775">
    <property type="entry name" value="WD40_repeat_CS"/>
</dbReference>
<dbReference type="PROSITE" id="PS50294">
    <property type="entry name" value="WD_REPEATS_REGION"/>
    <property type="match status" value="2"/>
</dbReference>
<dbReference type="SMART" id="SM00320">
    <property type="entry name" value="WD40"/>
    <property type="match status" value="6"/>
</dbReference>
<gene>
    <name evidence="4" type="ORF">AKO1_005228</name>
</gene>
<dbReference type="Pfam" id="PF00400">
    <property type="entry name" value="WD40"/>
    <property type="match status" value="4"/>
</dbReference>
<proteinExistence type="predicted"/>
<dbReference type="PRINTS" id="PR00320">
    <property type="entry name" value="GPROTEINBRPT"/>
</dbReference>